<keyword evidence="2" id="KW-1185">Reference proteome</keyword>
<gene>
    <name evidence="1" type="ORF">ABB25_00775</name>
</gene>
<evidence type="ECO:0000313" key="1">
    <source>
        <dbReference type="EMBL" id="KRG60765.1"/>
    </source>
</evidence>
<dbReference type="OrthoDB" id="556502at2"/>
<dbReference type="PANTHER" id="PTHR37946:SF1">
    <property type="entry name" value="SLL1969 PROTEIN"/>
    <property type="match status" value="1"/>
</dbReference>
<evidence type="ECO:0008006" key="3">
    <source>
        <dbReference type="Google" id="ProtNLM"/>
    </source>
</evidence>
<dbReference type="PANTHER" id="PTHR37946">
    <property type="entry name" value="SLL1969 PROTEIN"/>
    <property type="match status" value="1"/>
</dbReference>
<sequence>MSGRVLVLHGIWNTRSWMLPLVWRLRRAGIDAHSFGYDSILGGPGAAVPALAASIQAQAVTGLVGYSLGGLIALQALQQHPGLPVTTLVCLGTPLSGSQTARQLCQLRLGRLLGRSGQLLGQAQQRGTGAVRIGQVAGNRPLGLGRLLGAQGRDSDGTVGLAETHWPGLADHCVVPATHTGLPFNRQAAGQVVHFLRNGCFVPGVAPG</sequence>
<dbReference type="STRING" id="266128.ABB25_00775"/>
<dbReference type="PATRIC" id="fig|266128.3.peg.1221"/>
<accession>A0A0R0BTN2</accession>
<evidence type="ECO:0000313" key="2">
    <source>
        <dbReference type="Proteomes" id="UP000051254"/>
    </source>
</evidence>
<dbReference type="Gene3D" id="3.40.50.1820">
    <property type="entry name" value="alpha/beta hydrolase"/>
    <property type="match status" value="1"/>
</dbReference>
<comment type="caution">
    <text evidence="1">The sequence shown here is derived from an EMBL/GenBank/DDBJ whole genome shotgun (WGS) entry which is preliminary data.</text>
</comment>
<reference evidence="1 2" key="1">
    <citation type="submission" date="2015-05" db="EMBL/GenBank/DDBJ databases">
        <title>Genome sequencing and analysis of members of genus Stenotrophomonas.</title>
        <authorList>
            <person name="Patil P.P."/>
            <person name="Midha S."/>
            <person name="Patil P.B."/>
        </authorList>
    </citation>
    <scope>NUCLEOTIDE SEQUENCE [LARGE SCALE GENOMIC DNA]</scope>
    <source>
        <strain evidence="1 2">DSM 17805</strain>
    </source>
</reference>
<name>A0A0R0BTN2_9GAMM</name>
<dbReference type="Proteomes" id="UP000051254">
    <property type="component" value="Unassembled WGS sequence"/>
</dbReference>
<organism evidence="1 2">
    <name type="scientific">Stenotrophomonas koreensis</name>
    <dbReference type="NCBI Taxonomy" id="266128"/>
    <lineage>
        <taxon>Bacteria</taxon>
        <taxon>Pseudomonadati</taxon>
        <taxon>Pseudomonadota</taxon>
        <taxon>Gammaproteobacteria</taxon>
        <taxon>Lysobacterales</taxon>
        <taxon>Lysobacteraceae</taxon>
        <taxon>Stenotrophomonas</taxon>
    </lineage>
</organism>
<protein>
    <recommendedName>
        <fullName evidence="3">AB hydrolase-1 domain-containing protein</fullName>
    </recommendedName>
</protein>
<dbReference type="AlphaFoldDB" id="A0A0R0BTN2"/>
<dbReference type="EMBL" id="LDJH01000002">
    <property type="protein sequence ID" value="KRG60765.1"/>
    <property type="molecule type" value="Genomic_DNA"/>
</dbReference>
<dbReference type="InterPro" id="IPR029058">
    <property type="entry name" value="AB_hydrolase_fold"/>
</dbReference>
<dbReference type="RefSeq" id="WP_057662281.1">
    <property type="nucleotide sequence ID" value="NZ_LDJH01000002.1"/>
</dbReference>
<dbReference type="SUPFAM" id="SSF53474">
    <property type="entry name" value="alpha/beta-Hydrolases"/>
    <property type="match status" value="1"/>
</dbReference>
<proteinExistence type="predicted"/>